<protein>
    <recommendedName>
        <fullName evidence="4">TonB C-terminal domain-containing protein</fullName>
    </recommendedName>
</protein>
<evidence type="ECO:0000313" key="2">
    <source>
        <dbReference type="EMBL" id="GAA0568515.1"/>
    </source>
</evidence>
<dbReference type="EMBL" id="BAAADD010000004">
    <property type="protein sequence ID" value="GAA0568515.1"/>
    <property type="molecule type" value="Genomic_DNA"/>
</dbReference>
<gene>
    <name evidence="2" type="ORF">GCM10008942_16400</name>
</gene>
<evidence type="ECO:0008006" key="4">
    <source>
        <dbReference type="Google" id="ProtNLM"/>
    </source>
</evidence>
<keyword evidence="1" id="KW-0732">Signal</keyword>
<reference evidence="2 3" key="1">
    <citation type="journal article" date="2019" name="Int. J. Syst. Evol. Microbiol.">
        <title>The Global Catalogue of Microorganisms (GCM) 10K type strain sequencing project: providing services to taxonomists for standard genome sequencing and annotation.</title>
        <authorList>
            <consortium name="The Broad Institute Genomics Platform"/>
            <consortium name="The Broad Institute Genome Sequencing Center for Infectious Disease"/>
            <person name="Wu L."/>
            <person name="Ma J."/>
        </authorList>
    </citation>
    <scope>NUCLEOTIDE SEQUENCE [LARGE SCALE GENOMIC DNA]</scope>
    <source>
        <strain evidence="2 3">JCM 15089</strain>
    </source>
</reference>
<dbReference type="Proteomes" id="UP001499951">
    <property type="component" value="Unassembled WGS sequence"/>
</dbReference>
<evidence type="ECO:0000256" key="1">
    <source>
        <dbReference type="SAM" id="SignalP"/>
    </source>
</evidence>
<feature type="signal peptide" evidence="1">
    <location>
        <begin position="1"/>
        <end position="22"/>
    </location>
</feature>
<name>A0ABN1ELH9_9PROT</name>
<organism evidence="2 3">
    <name type="scientific">Rhizomicrobium electricum</name>
    <dbReference type="NCBI Taxonomy" id="480070"/>
    <lineage>
        <taxon>Bacteria</taxon>
        <taxon>Pseudomonadati</taxon>
        <taxon>Pseudomonadota</taxon>
        <taxon>Alphaproteobacteria</taxon>
        <taxon>Micropepsales</taxon>
        <taxon>Micropepsaceae</taxon>
        <taxon>Rhizomicrobium</taxon>
    </lineage>
</organism>
<keyword evidence="3" id="KW-1185">Reference proteome</keyword>
<accession>A0ABN1ELH9</accession>
<comment type="caution">
    <text evidence="2">The sequence shown here is derived from an EMBL/GenBank/DDBJ whole genome shotgun (WGS) entry which is preliminary data.</text>
</comment>
<evidence type="ECO:0000313" key="3">
    <source>
        <dbReference type="Proteomes" id="UP001499951"/>
    </source>
</evidence>
<sequence>MRTMNAAFAAAAALVLTAGASAGSLAEQFAACASKYANTKTGASVMLECNAADGKLNDCKVLEAPSPAAGFDKAAMCVAEALPVGSRTGSIKVPVKFTPNS</sequence>
<feature type="chain" id="PRO_5045982503" description="TonB C-terminal domain-containing protein" evidence="1">
    <location>
        <begin position="23"/>
        <end position="101"/>
    </location>
</feature>
<proteinExistence type="predicted"/>